<feature type="region of interest" description="Disordered" evidence="1">
    <location>
        <begin position="60"/>
        <end position="179"/>
    </location>
</feature>
<name>A0A0G4GC48_9ALVE</name>
<feature type="non-terminal residue" evidence="2">
    <location>
        <position position="1"/>
    </location>
</feature>
<organism evidence="2">
    <name type="scientific">Chromera velia CCMP2878</name>
    <dbReference type="NCBI Taxonomy" id="1169474"/>
    <lineage>
        <taxon>Eukaryota</taxon>
        <taxon>Sar</taxon>
        <taxon>Alveolata</taxon>
        <taxon>Colpodellida</taxon>
        <taxon>Chromeraceae</taxon>
        <taxon>Chromera</taxon>
    </lineage>
</organism>
<feature type="compositionally biased region" description="Basic and acidic residues" evidence="1">
    <location>
        <begin position="367"/>
        <end position="401"/>
    </location>
</feature>
<feature type="compositionally biased region" description="Basic and acidic residues" evidence="1">
    <location>
        <begin position="341"/>
        <end position="351"/>
    </location>
</feature>
<feature type="compositionally biased region" description="Low complexity" evidence="1">
    <location>
        <begin position="224"/>
        <end position="240"/>
    </location>
</feature>
<feature type="compositionally biased region" description="Basic and acidic residues" evidence="1">
    <location>
        <begin position="243"/>
        <end position="253"/>
    </location>
</feature>
<feature type="compositionally biased region" description="Basic and acidic residues" evidence="1">
    <location>
        <begin position="91"/>
        <end position="105"/>
    </location>
</feature>
<feature type="region of interest" description="Disordered" evidence="1">
    <location>
        <begin position="527"/>
        <end position="551"/>
    </location>
</feature>
<dbReference type="CDD" id="cd23767">
    <property type="entry name" value="IQCD"/>
    <property type="match status" value="1"/>
</dbReference>
<dbReference type="AlphaFoldDB" id="A0A0G4GC48"/>
<accession>A0A0G4GC48</accession>
<dbReference type="VEuPathDB" id="CryptoDB:Cvel_21265"/>
<feature type="compositionally biased region" description="Basic residues" evidence="1">
    <location>
        <begin position="281"/>
        <end position="302"/>
    </location>
</feature>
<feature type="region of interest" description="Disordered" evidence="1">
    <location>
        <begin position="192"/>
        <end position="302"/>
    </location>
</feature>
<protein>
    <submittedName>
        <fullName evidence="2">Uncharacterized protein</fullName>
    </submittedName>
</protein>
<feature type="compositionally biased region" description="Polar residues" evidence="1">
    <location>
        <begin position="28"/>
        <end position="38"/>
    </location>
</feature>
<feature type="compositionally biased region" description="Polar residues" evidence="1">
    <location>
        <begin position="539"/>
        <end position="551"/>
    </location>
</feature>
<feature type="region of interest" description="Disordered" evidence="1">
    <location>
        <begin position="1"/>
        <end position="38"/>
    </location>
</feature>
<dbReference type="PROSITE" id="PS50096">
    <property type="entry name" value="IQ"/>
    <property type="match status" value="1"/>
</dbReference>
<proteinExistence type="predicted"/>
<feature type="region of interest" description="Disordered" evidence="1">
    <location>
        <begin position="329"/>
        <end position="351"/>
    </location>
</feature>
<evidence type="ECO:0000313" key="2">
    <source>
        <dbReference type="EMBL" id="CEM26836.1"/>
    </source>
</evidence>
<gene>
    <name evidence="2" type="ORF">Cvel_21265</name>
</gene>
<dbReference type="EMBL" id="CDMZ01001079">
    <property type="protein sequence ID" value="CEM26836.1"/>
    <property type="molecule type" value="Genomic_DNA"/>
</dbReference>
<sequence>GGVCPPPTIWEKPSPVSKNPDREGEGTPTGNAQQGTFSIQPCRTSPVLTGGICVFFKVRQPHSPTPPFRHLRTVEKGEELGPVNGGDQDEGEKGGGEIRDGEETVRFCGRQSAELPVEKQRGAEGHSLNREAEGEREGEGGVMEGKEEKDEDQRLPPPPPGTEEQKETTEDEGSVYLNPRLQSLMPHLLFPFPDVAEGESEQDAVSSNMQPVEGERGERSNRKAAPFLPRLEALLLLPLPRGGQEDHKGKGDEEQGGGGSGGDGGKRLEPFGSASATPKPTKSKPTRRGKFHSRGGKAVRAAKRIKAAVKIQAWFREVSCRTTLKKRRELGPVNGGDQDEGEKGGREVKDGGETVRFCGRQSAELPVEKERGAGGDSLEKEVEGGRELQGDEGVMEGKEVEEKEEEMPITVGPNGPADMMRVYSHALPVVHFPRQAPMQRHGAPTAFPFPARPRGDVALPVGGGRERPPGPPNVWKTNASPVGEVLQPKHERAEGRVADIIQRPFVEYEGTEDPLQAARRGRIQKDGLNNGPRVDHRNNAQSCPNLTVTWTPSTPLRAEEIRAVGRAPGQHPSQPPWVFTFVPHGSPPFIVTPMSPMVAAAQQPAAVFPPTQEAFRSPPAPLAHMQQQEQGRGHPPCRECGIHCNWNGFSRG</sequence>
<evidence type="ECO:0000256" key="1">
    <source>
        <dbReference type="SAM" id="MobiDB-lite"/>
    </source>
</evidence>
<feature type="region of interest" description="Disordered" evidence="1">
    <location>
        <begin position="367"/>
        <end position="412"/>
    </location>
</feature>
<reference evidence="2" key="1">
    <citation type="submission" date="2014-11" db="EMBL/GenBank/DDBJ databases">
        <authorList>
            <person name="Otto D Thomas"/>
            <person name="Naeem Raeece"/>
        </authorList>
    </citation>
    <scope>NUCLEOTIDE SEQUENCE</scope>
</reference>
<feature type="compositionally biased region" description="Basic and acidic residues" evidence="1">
    <location>
        <begin position="116"/>
        <end position="154"/>
    </location>
</feature>